<proteinExistence type="predicted"/>
<organism evidence="2 3">
    <name type="scientific">Mycena chlorophos</name>
    <name type="common">Agaric fungus</name>
    <name type="synonym">Agaricus chlorophos</name>
    <dbReference type="NCBI Taxonomy" id="658473"/>
    <lineage>
        <taxon>Eukaryota</taxon>
        <taxon>Fungi</taxon>
        <taxon>Dikarya</taxon>
        <taxon>Basidiomycota</taxon>
        <taxon>Agaricomycotina</taxon>
        <taxon>Agaricomycetes</taxon>
        <taxon>Agaricomycetidae</taxon>
        <taxon>Agaricales</taxon>
        <taxon>Marasmiineae</taxon>
        <taxon>Mycenaceae</taxon>
        <taxon>Mycena</taxon>
    </lineage>
</organism>
<evidence type="ECO:0000313" key="3">
    <source>
        <dbReference type="Proteomes" id="UP000815677"/>
    </source>
</evidence>
<sequence>LSACVRDRVVKLYRNSLLPKASNEDTCIVYLAIVFHRSLSIFPKVLGFLRPNTPRRSSTLSVDSTTECLLAWPDEHKLGSESTASDFPCADYSHRLSVRLLAIGTTRFQVFCPKPTDIQPVPLLIISILGADLQRMSAEYQPVRPADYQPRPSPRCSASDATRMGGQPVASSGAASFMVCEVCMDYLRALGSPSSWAELRACGPNKAQIPLPAPIDGVCNQRSQLWSQQAGDSSLPQRIGALARIETSGRSLPQTALCALEQRAQVSPTLSSAGLLPFSSHHFKLSNEHSGFTVRCGAGADCAAAKTAEVRGHLRPRLFPRKLQNDVKGAFAFAQPQATTAPKAANPYTFSVCFAPLPTSRTHFDIRGRSSGTIEPRVSL</sequence>
<feature type="non-terminal residue" evidence="2">
    <location>
        <position position="1"/>
    </location>
</feature>
<accession>A0ABQ0LAU4</accession>
<keyword evidence="3" id="KW-1185">Reference proteome</keyword>
<feature type="region of interest" description="Disordered" evidence="1">
    <location>
        <begin position="144"/>
        <end position="164"/>
    </location>
</feature>
<gene>
    <name evidence="2" type="ORF">MCHLO_05681</name>
</gene>
<name>A0ABQ0LAU4_MYCCL</name>
<dbReference type="EMBL" id="DF844385">
    <property type="protein sequence ID" value="GAT48260.1"/>
    <property type="molecule type" value="Genomic_DNA"/>
</dbReference>
<dbReference type="Proteomes" id="UP000815677">
    <property type="component" value="Unassembled WGS sequence"/>
</dbReference>
<protein>
    <submittedName>
        <fullName evidence="2">Uncharacterized protein</fullName>
    </submittedName>
</protein>
<evidence type="ECO:0000313" key="2">
    <source>
        <dbReference type="EMBL" id="GAT48260.1"/>
    </source>
</evidence>
<evidence type="ECO:0000256" key="1">
    <source>
        <dbReference type="SAM" id="MobiDB-lite"/>
    </source>
</evidence>
<reference evidence="2" key="1">
    <citation type="submission" date="2014-09" db="EMBL/GenBank/DDBJ databases">
        <title>Genome sequence of the luminous mushroom Mycena chlorophos for searching fungal bioluminescence genes.</title>
        <authorList>
            <person name="Tanaka Y."/>
            <person name="Kasuga D."/>
            <person name="Oba Y."/>
            <person name="Hase S."/>
            <person name="Sato K."/>
            <person name="Oba Y."/>
            <person name="Sakakibara Y."/>
        </authorList>
    </citation>
    <scope>NUCLEOTIDE SEQUENCE</scope>
</reference>